<feature type="region of interest" description="Disordered" evidence="2">
    <location>
        <begin position="1120"/>
        <end position="1140"/>
    </location>
</feature>
<feature type="region of interest" description="Disordered" evidence="2">
    <location>
        <begin position="1"/>
        <end position="102"/>
    </location>
</feature>
<evidence type="ECO:0000256" key="1">
    <source>
        <dbReference type="SAM" id="Coils"/>
    </source>
</evidence>
<feature type="compositionally biased region" description="Polar residues" evidence="2">
    <location>
        <begin position="61"/>
        <end position="76"/>
    </location>
</feature>
<dbReference type="Proteomes" id="UP000794436">
    <property type="component" value="Unassembled WGS sequence"/>
</dbReference>
<feature type="coiled-coil region" evidence="1">
    <location>
        <begin position="353"/>
        <end position="387"/>
    </location>
</feature>
<feature type="coiled-coil region" evidence="1">
    <location>
        <begin position="555"/>
        <end position="596"/>
    </location>
</feature>
<dbReference type="AlphaFoldDB" id="A0A8K1CPX0"/>
<evidence type="ECO:0000313" key="3">
    <source>
        <dbReference type="EMBL" id="TMW66477.1"/>
    </source>
</evidence>
<evidence type="ECO:0000256" key="2">
    <source>
        <dbReference type="SAM" id="MobiDB-lite"/>
    </source>
</evidence>
<feature type="region of interest" description="Disordered" evidence="2">
    <location>
        <begin position="1018"/>
        <end position="1047"/>
    </location>
</feature>
<gene>
    <name evidence="3" type="ORF">Poli38472_004242</name>
</gene>
<feature type="region of interest" description="Disordered" evidence="2">
    <location>
        <begin position="1059"/>
        <end position="1083"/>
    </location>
</feature>
<comment type="caution">
    <text evidence="3">The sequence shown here is derived from an EMBL/GenBank/DDBJ whole genome shotgun (WGS) entry which is preliminary data.</text>
</comment>
<dbReference type="OrthoDB" id="74810at2759"/>
<evidence type="ECO:0000313" key="4">
    <source>
        <dbReference type="Proteomes" id="UP000794436"/>
    </source>
</evidence>
<feature type="coiled-coil region" evidence="1">
    <location>
        <begin position="623"/>
        <end position="928"/>
    </location>
</feature>
<feature type="coiled-coil region" evidence="1">
    <location>
        <begin position="417"/>
        <end position="519"/>
    </location>
</feature>
<accession>A0A8K1CPX0</accession>
<dbReference type="EMBL" id="SPLM01000036">
    <property type="protein sequence ID" value="TMW66477.1"/>
    <property type="molecule type" value="Genomic_DNA"/>
</dbReference>
<reference evidence="3" key="1">
    <citation type="submission" date="2019-03" db="EMBL/GenBank/DDBJ databases">
        <title>Long read genome sequence of the mycoparasitic Pythium oligandrum ATCC 38472 isolated from sugarbeet rhizosphere.</title>
        <authorList>
            <person name="Gaulin E."/>
        </authorList>
    </citation>
    <scope>NUCLEOTIDE SEQUENCE</scope>
    <source>
        <strain evidence="3">ATCC 38472_TT</strain>
    </source>
</reference>
<proteinExistence type="predicted"/>
<protein>
    <submittedName>
        <fullName evidence="3">Uncharacterized protein</fullName>
    </submittedName>
</protein>
<sequence>MNKTEAPEEPERPPSVNSTGGKGDTMVDHERQALFQLSKPPPQLPTARPQSGGIRRPLPEASSQRVFTKQRPSTARESTRIPLRPPDFTNNHDSPKRTLGFSSIHSEHPEIDREELSGVSDAGALQEQEYIRHLKEQILQLNQLLVQFDAEKLLTPRSHTHVKNVQSIRESRITGDASASLQSQLERYCYSPDPGQLRSTKVKLQSILEEHLVLALRRFVEIRTDDDNEPATTDQAHHQNGSGSSSVPLYVTSFFQVLHRVERHRMTVLALTSEKQLLQKAVADKDQEIARLHEELYLFKDALTKAMGRRAEGLESITPRSSDFLNNLQQESDAPSTDFAHDIGLQLEQAARIITLEKEHAELEATMRHITAERDSLIKQAQQARIEADTSAKAIKTLSQRVDELLRLQETVSDERYLKAESQLRELEDALQTARERSRSIEEKADREKSELRRDRLTLEQQLRRKEDELRELATRSRNANDQTIKRLQEELGLTASKLQTSELNRRKAMSELEAVREERRRDSSVSIQRSNDIKTAALKIEELSTSLQSTESAKVAHENTVAQLTLQIDQARAEAERKADKVHHLENQLQLLETRLSHSVSVNEQELAKRQQQEESAWHQKLAEAEHAVALERQQLTTYKEQHRAAIEREREKAEHALAQVRTVTVELDAANLCLAERKKQREREQAEFTHERERLTRQIMVLTKEVDVLKAQMKQTQDQSSQGAGFQTDLLRLQKELGEAKEESVRVKREAVARERELHREIDAQREQFEDSCHKIRLEETANTEILAERVRAEQAQLQTKLTALLEERDTLLLRLQTERGTPRGSMALSEARVELQKAKQKIATLEEKLVSYEGSRSKDDTKQVQLMTRERRLQEDQKSLKKLKLELSAEKKELRRDREDVEAKRHELERTCAQLTEERRLLRQAVSILVARLSLQMKLLEIVPAELHAQANNQRLGGRRGAGNANMSEFLHSFQQQHADTGRVMQATWEMLQQELDDVDWQLIHVKNRLEELQLGDGSLAPPPVRVRPKTPSTSPFSDAVAEGKDTAPIAEQLKADASRSSLQETEDPESGAVASARRVRAEEQDTFAVALAKEMRAMKESYEGKIEELQQELRKTQQLRMESSQRLRSELDEEKRRSQQIISQLTERCANLEAQLLALQRAFSLAQDHHISLLQQYNQATSEASRGQALRALHGFISDSCREEMALRQARDDDRLRKLHDYCGSSSVAVDRDDKKRLL</sequence>
<feature type="compositionally biased region" description="Basic and acidic residues" evidence="2">
    <location>
        <begin position="1127"/>
        <end position="1140"/>
    </location>
</feature>
<keyword evidence="4" id="KW-1185">Reference proteome</keyword>
<name>A0A8K1CPX0_PYTOL</name>
<organism evidence="3 4">
    <name type="scientific">Pythium oligandrum</name>
    <name type="common">Mycoparasitic fungus</name>
    <dbReference type="NCBI Taxonomy" id="41045"/>
    <lineage>
        <taxon>Eukaryota</taxon>
        <taxon>Sar</taxon>
        <taxon>Stramenopiles</taxon>
        <taxon>Oomycota</taxon>
        <taxon>Peronosporomycetes</taxon>
        <taxon>Pythiales</taxon>
        <taxon>Pythiaceae</taxon>
        <taxon>Pythium</taxon>
    </lineage>
</organism>
<keyword evidence="1" id="KW-0175">Coiled coil</keyword>
<feature type="compositionally biased region" description="Basic and acidic residues" evidence="2">
    <location>
        <begin position="1"/>
        <end position="12"/>
    </location>
</feature>